<comment type="subcellular location">
    <subcellularLocation>
        <location evidence="1">Nucleus</location>
    </subcellularLocation>
</comment>
<dbReference type="PRINTS" id="PR00929">
    <property type="entry name" value="ATHOOK"/>
</dbReference>
<dbReference type="InterPro" id="IPR036390">
    <property type="entry name" value="WH_DNA-bd_sf"/>
</dbReference>
<protein>
    <submittedName>
        <fullName evidence="9">Uncharacterized protein</fullName>
    </submittedName>
</protein>
<evidence type="ECO:0000313" key="10">
    <source>
        <dbReference type="Proteomes" id="UP000016930"/>
    </source>
</evidence>
<evidence type="ECO:0000256" key="2">
    <source>
        <dbReference type="ARBA" id="ARBA00022553"/>
    </source>
</evidence>
<dbReference type="EMBL" id="KB445791">
    <property type="protein sequence ID" value="EMD41648.1"/>
    <property type="molecule type" value="Genomic_DNA"/>
</dbReference>
<dbReference type="InterPro" id="IPR044210">
    <property type="entry name" value="Tfc3-like"/>
</dbReference>
<feature type="compositionally biased region" description="Basic and acidic residues" evidence="6">
    <location>
        <begin position="232"/>
        <end position="243"/>
    </location>
</feature>
<feature type="compositionally biased region" description="Basic residues" evidence="6">
    <location>
        <begin position="579"/>
        <end position="589"/>
    </location>
</feature>
<dbReference type="GO" id="GO:0003677">
    <property type="term" value="F:DNA binding"/>
    <property type="evidence" value="ECO:0007669"/>
    <property type="project" value="UniProtKB-KW"/>
</dbReference>
<name>M2QWY4_CERS8</name>
<sequence>MDELIHHCLRELSFDGDLGCDVSRLRDFIQGYYAHNTSGQRQHVDDAFCAFVWSVVVHQPGVRVGTVPPGVAAEVYVAPQASAKRKAQKGGEAPEEPAPAAALVEVPDAALRPLEDLRRQHGDGLRIAVDHDVSFAAITGSHIRPAKLTPMVYTALQLITRGRDNGISVVDLGKKTGYDQKTCFYLIKQLLELDFVVKRRQPGSSTNIVVHKYFFERSPVWKQVLEEEAEASRAEQRSNVKAEDDSDEEDGLDIGSPTTVQFDPIDSRHLSSLPLIKARVVKLLKNSPNNLHASQNMLVKIGFKNPVKADRRFFRSRLRELMDQGLVDKVQVPHADRERFPDRRVTCIRLLIPDDTAVASADASMVADTEHEELDLTENKVKMNVTIHRQIIDLLQAAGTSGMTLNELTAALNDFDRRTIELILTRLEKDPPPPHLSDLGIAQLGETHGRERRYKYFTIANFRVVALRENFEDSRYLNVDLSHVGDFLPLDDSLFYKDDTNLAQYVDNYKSKQDAAKPGKGKGKRTNPILADGSVKRGRPRKHADGGESISKAKGKKRKRDETEAAEAEAGPSEEPPPKRKRGRPTKVRPPREDEDADTGTADAGDEDAEDKPPPKKRGRPSKRRSALPDTGAEADHDAATEQAADREEMPPPTVPRKRGRPRKPVAPAPDADAEAQEDDGIVESISAAALPPSLARKRGRPRKSAVHEPGETDAREVTLPPAPSPPGRRSRPRRSVTAPDAEAEDKSDEEEMPPPRTPVPRGRGRPRKSTTTSTVAQMDIDEPILVAEQEPSASSGLDTEHIDPATTDATVQPGRSLSEASGDVAKKSVVDAPSVSSTSANVETSTPLRRSSRRPKPRTTEDNASPSRIRSSLDTPSLSSPAKKTRKRLVSTRSLQHEDAADLLDQEGSEEPSRSRATTSSVTHVEKIAATHDALPTEAQQTLEIVFAGAPAPDVSAIPEDVIDPALRNQGPAHAPGVMTAVSTSDAEPLPLVQENGKKRDLPGSATSEPPAKRTKTHESLKATTGFRAKANLSQSRREKELLQIIGDVGGIMNVSVKEFFEAHSALVKTIVESGGSASQRPDTRLDKRTADWTLRDMESRDKVKLLTTSVTTTTGGSRQVRIAYLPEISEEKLNEFLSNLSYHNFPPTNMKVIEDVAYGDLNTSVKQSAPTEDLDHTQIRQLFHSDDGSVRDALLREKNTLAQLYGYIPGKAARARELHRLTVKVFETGSSSPRIVSQTDRIIQMSYYYDDLPLAPYCSLVSCIAYDELVLQHLQTDEGKGTPVGKLPLSMQASFQIGRWRSRAKILELLDTLAILGLVDPLMPTQSDNPAVVCAANGEHPTTFDIVPVSVWSPPTAPLYWRFKTAGPLCAWAISDNPPVWQTVPVSTVAHCDEFWISIKDLSLNASHAPMVALTASNTKPDPIRSSTAKNLRRLRSWNDSYILSSLQCDYLMQFVDYATGDTPLQDEVHGQARLDRICWIASIPRHTVCQFFERQRSKRIREIERIRERTKRRQEAEDSEAKALLAKKAAEAKARRDRTWEELVTRVHPEPIKGPIATRLRRIRTQFLQAPGLDMMKWEDEIKQALHDAKVTAKKVTSTGRPPLIPTFAPPVPVPLPPVVTTASEKSIEDLIAQQGPPLVPKEPKKKGRKGTKGQEREEEEREENKDRKRRHRFKWNRDYDELARDAAAIIKARCRDTRVDWGALEQVFPAIPRNSVRQRIVSLREVPGSEAYQARLEEQWYDLWLQHRGTAALPDDHPTSPTNFNLLAHVKFLRKHIDKNALRVGFLQTTTSTKVSLPATLEELHALFEVDEKPHIAPQWDLMWNFAAEEGREKQLTQTAFTIDISDMPEVEKYREERHFIADAAMKMTLGTPNEIYNSQIASDMLISVGEE</sequence>
<dbReference type="InterPro" id="IPR017956">
    <property type="entry name" value="AT_hook_DNA-bd_motif"/>
</dbReference>
<feature type="region of interest" description="Disordered" evidence="6">
    <location>
        <begin position="995"/>
        <end position="1020"/>
    </location>
</feature>
<feature type="compositionally biased region" description="Acidic residues" evidence="6">
    <location>
        <begin position="593"/>
        <end position="610"/>
    </location>
</feature>
<dbReference type="InterPro" id="IPR046488">
    <property type="entry name" value="Sfc3/Tfc3_C"/>
</dbReference>
<feature type="domain" description="Transcription factor tau subunit sfc3/Tfc3 C-terminal" evidence="8">
    <location>
        <begin position="1673"/>
        <end position="1896"/>
    </location>
</feature>
<evidence type="ECO:0000256" key="6">
    <source>
        <dbReference type="SAM" id="MobiDB-lite"/>
    </source>
</evidence>
<dbReference type="Pfam" id="PF04182">
    <property type="entry name" value="B-block_TFIIIC"/>
    <property type="match status" value="1"/>
</dbReference>
<dbReference type="InterPro" id="IPR007309">
    <property type="entry name" value="TFIIIC_Bblock-bd"/>
</dbReference>
<dbReference type="Pfam" id="PF20222">
    <property type="entry name" value="DUF6581"/>
    <property type="match status" value="1"/>
</dbReference>
<dbReference type="SUPFAM" id="SSF46785">
    <property type="entry name" value="Winged helix' DNA-binding domain"/>
    <property type="match status" value="1"/>
</dbReference>
<feature type="compositionally biased region" description="Basic residues" evidence="6">
    <location>
        <begin position="615"/>
        <end position="626"/>
    </location>
</feature>
<feature type="compositionally biased region" description="Basic and acidic residues" evidence="6">
    <location>
        <begin position="706"/>
        <end position="717"/>
    </location>
</feature>
<dbReference type="GO" id="GO:0000127">
    <property type="term" value="C:transcription factor TFIIIC complex"/>
    <property type="evidence" value="ECO:0007669"/>
    <property type="project" value="InterPro"/>
</dbReference>
<proteinExistence type="predicted"/>
<feature type="region of interest" description="Disordered" evidence="6">
    <location>
        <begin position="512"/>
        <end position="937"/>
    </location>
</feature>
<feature type="compositionally biased region" description="Acidic residues" evidence="6">
    <location>
        <begin position="902"/>
        <end position="911"/>
    </location>
</feature>
<feature type="compositionally biased region" description="Polar residues" evidence="6">
    <location>
        <begin position="808"/>
        <end position="820"/>
    </location>
</feature>
<dbReference type="CDD" id="cd16169">
    <property type="entry name" value="Tau138_eWH"/>
    <property type="match status" value="1"/>
</dbReference>
<evidence type="ECO:0000256" key="4">
    <source>
        <dbReference type="ARBA" id="ARBA00023163"/>
    </source>
</evidence>
<keyword evidence="3" id="KW-0238">DNA-binding</keyword>
<dbReference type="SMART" id="SM00384">
    <property type="entry name" value="AT_hook"/>
    <property type="match status" value="7"/>
</dbReference>
<dbReference type="OrthoDB" id="68020at2759"/>
<evidence type="ECO:0000256" key="3">
    <source>
        <dbReference type="ARBA" id="ARBA00023125"/>
    </source>
</evidence>
<dbReference type="PANTHER" id="PTHR15180">
    <property type="entry name" value="GENERAL TRANSCRIPTION FACTOR 3C POLYPEPTIDE 1"/>
    <property type="match status" value="1"/>
</dbReference>
<feature type="compositionally biased region" description="Polar residues" evidence="6">
    <location>
        <begin position="835"/>
        <end position="844"/>
    </location>
</feature>
<dbReference type="GO" id="GO:0005634">
    <property type="term" value="C:nucleus"/>
    <property type="evidence" value="ECO:0007669"/>
    <property type="project" value="UniProtKB-SubCell"/>
</dbReference>
<keyword evidence="10" id="KW-1185">Reference proteome</keyword>
<feature type="non-terminal residue" evidence="9">
    <location>
        <position position="1"/>
    </location>
</feature>
<evidence type="ECO:0000259" key="8">
    <source>
        <dbReference type="Pfam" id="PF20222"/>
    </source>
</evidence>
<dbReference type="GO" id="GO:0006384">
    <property type="term" value="P:transcription initiation at RNA polymerase III promoter"/>
    <property type="evidence" value="ECO:0007669"/>
    <property type="project" value="InterPro"/>
</dbReference>
<evidence type="ECO:0000313" key="9">
    <source>
        <dbReference type="EMBL" id="EMD41648.1"/>
    </source>
</evidence>
<feature type="compositionally biased region" description="Acidic residues" evidence="6">
    <location>
        <begin position="742"/>
        <end position="753"/>
    </location>
</feature>
<keyword evidence="4" id="KW-0804">Transcription</keyword>
<keyword evidence="2" id="KW-0597">Phosphoprotein</keyword>
<feature type="compositionally biased region" description="Polar residues" evidence="6">
    <location>
        <begin position="863"/>
        <end position="883"/>
    </location>
</feature>
<reference evidence="9 10" key="1">
    <citation type="journal article" date="2012" name="Proc. Natl. Acad. Sci. U.S.A.">
        <title>Comparative genomics of Ceriporiopsis subvermispora and Phanerochaete chrysosporium provide insight into selective ligninolysis.</title>
        <authorList>
            <person name="Fernandez-Fueyo E."/>
            <person name="Ruiz-Duenas F.J."/>
            <person name="Ferreira P."/>
            <person name="Floudas D."/>
            <person name="Hibbett D.S."/>
            <person name="Canessa P."/>
            <person name="Larrondo L.F."/>
            <person name="James T.Y."/>
            <person name="Seelenfreund D."/>
            <person name="Lobos S."/>
            <person name="Polanco R."/>
            <person name="Tello M."/>
            <person name="Honda Y."/>
            <person name="Watanabe T."/>
            <person name="Watanabe T."/>
            <person name="Ryu J.S."/>
            <person name="Kubicek C.P."/>
            <person name="Schmoll M."/>
            <person name="Gaskell J."/>
            <person name="Hammel K.E."/>
            <person name="St John F.J."/>
            <person name="Vanden Wymelenberg A."/>
            <person name="Sabat G."/>
            <person name="Splinter BonDurant S."/>
            <person name="Syed K."/>
            <person name="Yadav J.S."/>
            <person name="Doddapaneni H."/>
            <person name="Subramanian V."/>
            <person name="Lavin J.L."/>
            <person name="Oguiza J.A."/>
            <person name="Perez G."/>
            <person name="Pisabarro A.G."/>
            <person name="Ramirez L."/>
            <person name="Santoyo F."/>
            <person name="Master E."/>
            <person name="Coutinho P.M."/>
            <person name="Henrissat B."/>
            <person name="Lombard V."/>
            <person name="Magnuson J.K."/>
            <person name="Kuees U."/>
            <person name="Hori C."/>
            <person name="Igarashi K."/>
            <person name="Samejima M."/>
            <person name="Held B.W."/>
            <person name="Barry K.W."/>
            <person name="LaButti K.M."/>
            <person name="Lapidus A."/>
            <person name="Lindquist E.A."/>
            <person name="Lucas S.M."/>
            <person name="Riley R."/>
            <person name="Salamov A.A."/>
            <person name="Hoffmeister D."/>
            <person name="Schwenk D."/>
            <person name="Hadar Y."/>
            <person name="Yarden O."/>
            <person name="de Vries R.P."/>
            <person name="Wiebenga A."/>
            <person name="Stenlid J."/>
            <person name="Eastwood D."/>
            <person name="Grigoriev I.V."/>
            <person name="Berka R.M."/>
            <person name="Blanchette R.A."/>
            <person name="Kersten P."/>
            <person name="Martinez A.T."/>
            <person name="Vicuna R."/>
            <person name="Cullen D."/>
        </authorList>
    </citation>
    <scope>NUCLEOTIDE SEQUENCE [LARGE SCALE GENOMIC DNA]</scope>
    <source>
        <strain evidence="9 10">B</strain>
    </source>
</reference>
<gene>
    <name evidence="9" type="ORF">CERSUDRAFT_128608</name>
</gene>
<dbReference type="HOGENOM" id="CLU_000498_0_0_1"/>
<dbReference type="STRING" id="914234.M2QWY4"/>
<dbReference type="Proteomes" id="UP000016930">
    <property type="component" value="Unassembled WGS sequence"/>
</dbReference>
<evidence type="ECO:0000256" key="5">
    <source>
        <dbReference type="ARBA" id="ARBA00023242"/>
    </source>
</evidence>
<accession>M2QWY4</accession>
<feature type="compositionally biased region" description="Acidic residues" evidence="6">
    <location>
        <begin position="672"/>
        <end position="682"/>
    </location>
</feature>
<feature type="region of interest" description="Disordered" evidence="6">
    <location>
        <begin position="1635"/>
        <end position="1673"/>
    </location>
</feature>
<keyword evidence="5" id="KW-0539">Nucleus</keyword>
<dbReference type="GO" id="GO:0042791">
    <property type="term" value="P:5S class rRNA transcription by RNA polymerase III"/>
    <property type="evidence" value="ECO:0007669"/>
    <property type="project" value="TreeGrafter"/>
</dbReference>
<dbReference type="PANTHER" id="PTHR15180:SF1">
    <property type="entry name" value="GENERAL TRANSCRIPTION FACTOR 3C POLYPEPTIDE 1"/>
    <property type="match status" value="1"/>
</dbReference>
<dbReference type="InterPro" id="IPR035625">
    <property type="entry name" value="Tfc3-like_eWH"/>
</dbReference>
<feature type="region of interest" description="Disordered" evidence="6">
    <location>
        <begin position="232"/>
        <end position="260"/>
    </location>
</feature>
<evidence type="ECO:0000259" key="7">
    <source>
        <dbReference type="Pfam" id="PF04182"/>
    </source>
</evidence>
<organism evidence="9 10">
    <name type="scientific">Ceriporiopsis subvermispora (strain B)</name>
    <name type="common">White-rot fungus</name>
    <name type="synonym">Gelatoporia subvermispora</name>
    <dbReference type="NCBI Taxonomy" id="914234"/>
    <lineage>
        <taxon>Eukaryota</taxon>
        <taxon>Fungi</taxon>
        <taxon>Dikarya</taxon>
        <taxon>Basidiomycota</taxon>
        <taxon>Agaricomycotina</taxon>
        <taxon>Agaricomycetes</taxon>
        <taxon>Polyporales</taxon>
        <taxon>Gelatoporiaceae</taxon>
        <taxon>Gelatoporia</taxon>
    </lineage>
</organism>
<feature type="compositionally biased region" description="Basic residues" evidence="6">
    <location>
        <begin position="696"/>
        <end position="705"/>
    </location>
</feature>
<feature type="domain" description="B-block binding subunit of TFIIIC" evidence="7">
    <location>
        <begin position="150"/>
        <end position="215"/>
    </location>
</feature>
<evidence type="ECO:0000256" key="1">
    <source>
        <dbReference type="ARBA" id="ARBA00004123"/>
    </source>
</evidence>
<feature type="compositionally biased region" description="Basic and acidic residues" evidence="6">
    <location>
        <begin position="634"/>
        <end position="650"/>
    </location>
</feature>